<dbReference type="OMA" id="NAWTHLV"/>
<dbReference type="OrthoDB" id="186812at2759"/>
<feature type="transmembrane region" description="Helical" evidence="8">
    <location>
        <begin position="179"/>
        <end position="197"/>
    </location>
</feature>
<sequence>MSTLRMALGKYTSLFSPLHNTSLQNLKSINWMNERATSDKAYVPTTVEHIANVITHGVWVLPSAYGSYELLARSSSWSHFWAAVVYGISLFLCFTVSTIFHSVFYCGNNRPLKEILHRGDRAMIYVFIAASYFPWLVLQPLPTDTVPAHLWWIVWVLAFLGITYQQIFHEKYKSLETFFYVLMGLGPSIIVMHYNAMGPGEEALKLGGLLYILGVIFFKSDGKIPCAHAIWHLFVACAAGIHYFAILNHLYS</sequence>
<evidence type="ECO:0000256" key="5">
    <source>
        <dbReference type="ARBA" id="ARBA00022989"/>
    </source>
</evidence>
<dbReference type="RefSeq" id="XP_014262176.1">
    <property type="nucleotide sequence ID" value="XM_014406690.2"/>
</dbReference>
<evidence type="ECO:0000256" key="2">
    <source>
        <dbReference type="ARBA" id="ARBA00007018"/>
    </source>
</evidence>
<feature type="transmembrane region" description="Helical" evidence="8">
    <location>
        <begin position="80"/>
        <end position="101"/>
    </location>
</feature>
<keyword evidence="4 8" id="KW-0812">Transmembrane</keyword>
<evidence type="ECO:0000256" key="7">
    <source>
        <dbReference type="PIRSR" id="PIRSR604254-1"/>
    </source>
</evidence>
<feature type="transmembrane region" description="Helical" evidence="8">
    <location>
        <begin position="230"/>
        <end position="251"/>
    </location>
</feature>
<keyword evidence="10" id="KW-1185">Reference proteome</keyword>
<evidence type="ECO:0000256" key="4">
    <source>
        <dbReference type="ARBA" id="ARBA00022692"/>
    </source>
</evidence>
<evidence type="ECO:0000256" key="8">
    <source>
        <dbReference type="SAM" id="Phobius"/>
    </source>
</evidence>
<dbReference type="InterPro" id="IPR005744">
    <property type="entry name" value="Hy-lIII"/>
</dbReference>
<accession>A0A8I6TLJ0</accession>
<comment type="subcellular location">
    <subcellularLocation>
        <location evidence="1">Cell membrane</location>
        <topology evidence="1">Multi-pass membrane protein</topology>
    </subcellularLocation>
</comment>
<dbReference type="EnsemblMetazoa" id="XM_014406690.2">
    <property type="protein sequence ID" value="XP_014262176.1"/>
    <property type="gene ID" value="LOC106674143"/>
</dbReference>
<evidence type="ECO:0000313" key="10">
    <source>
        <dbReference type="Proteomes" id="UP000494040"/>
    </source>
</evidence>
<dbReference type="AlphaFoldDB" id="A0A8I6TLJ0"/>
<keyword evidence="3" id="KW-1003">Cell membrane</keyword>
<dbReference type="GO" id="GO:0140911">
    <property type="term" value="F:pore-forming activity"/>
    <property type="evidence" value="ECO:0007669"/>
    <property type="project" value="InterPro"/>
</dbReference>
<feature type="binding site" evidence="7">
    <location>
        <position position="101"/>
    </location>
    <ligand>
        <name>Zn(2+)</name>
        <dbReference type="ChEBI" id="CHEBI:29105"/>
    </ligand>
</feature>
<dbReference type="PANTHER" id="PTHR20855">
    <property type="entry name" value="ADIPOR/PROGESTIN RECEPTOR-RELATED"/>
    <property type="match status" value="1"/>
</dbReference>
<feature type="binding site" evidence="7">
    <location>
        <position position="232"/>
    </location>
    <ligand>
        <name>Zn(2+)</name>
        <dbReference type="ChEBI" id="CHEBI:29105"/>
    </ligand>
</feature>
<feature type="transmembrane region" description="Helical" evidence="8">
    <location>
        <begin position="150"/>
        <end position="167"/>
    </location>
</feature>
<feature type="transmembrane region" description="Helical" evidence="8">
    <location>
        <begin position="122"/>
        <end position="138"/>
    </location>
</feature>
<dbReference type="GO" id="GO:0046872">
    <property type="term" value="F:metal ion binding"/>
    <property type="evidence" value="ECO:0007669"/>
    <property type="project" value="UniProtKB-KW"/>
</dbReference>
<keyword evidence="7" id="KW-0862">Zinc</keyword>
<evidence type="ECO:0008006" key="11">
    <source>
        <dbReference type="Google" id="ProtNLM"/>
    </source>
</evidence>
<dbReference type="PANTHER" id="PTHR20855:SF3">
    <property type="entry name" value="LD03007P"/>
    <property type="match status" value="1"/>
</dbReference>
<dbReference type="NCBIfam" id="TIGR01065">
    <property type="entry name" value="hlyIII"/>
    <property type="match status" value="1"/>
</dbReference>
<comment type="similarity">
    <text evidence="2">Belongs to the ADIPOR family.</text>
</comment>
<evidence type="ECO:0000313" key="9">
    <source>
        <dbReference type="EnsemblMetazoa" id="XP_014262176.1"/>
    </source>
</evidence>
<evidence type="ECO:0000256" key="1">
    <source>
        <dbReference type="ARBA" id="ARBA00004651"/>
    </source>
</evidence>
<keyword evidence="7" id="KW-0479">Metal-binding</keyword>
<reference evidence="9" key="1">
    <citation type="submission" date="2022-01" db="UniProtKB">
        <authorList>
            <consortium name="EnsemblMetazoa"/>
        </authorList>
    </citation>
    <scope>IDENTIFICATION</scope>
</reference>
<keyword evidence="6 8" id="KW-0472">Membrane</keyword>
<protein>
    <recommendedName>
        <fullName evidence="11">Monocyte to macrophage differentiation factor</fullName>
    </recommendedName>
</protein>
<keyword evidence="5 8" id="KW-1133">Transmembrane helix</keyword>
<evidence type="ECO:0000256" key="6">
    <source>
        <dbReference type="ARBA" id="ARBA00023136"/>
    </source>
</evidence>
<name>A0A8I6TLJ0_CIMLE</name>
<dbReference type="GO" id="GO:0005886">
    <property type="term" value="C:plasma membrane"/>
    <property type="evidence" value="ECO:0007669"/>
    <property type="project" value="UniProtKB-SubCell"/>
</dbReference>
<proteinExistence type="inferred from homology"/>
<organism evidence="9 10">
    <name type="scientific">Cimex lectularius</name>
    <name type="common">Bed bug</name>
    <name type="synonym">Acanthia lectularia</name>
    <dbReference type="NCBI Taxonomy" id="79782"/>
    <lineage>
        <taxon>Eukaryota</taxon>
        <taxon>Metazoa</taxon>
        <taxon>Ecdysozoa</taxon>
        <taxon>Arthropoda</taxon>
        <taxon>Hexapoda</taxon>
        <taxon>Insecta</taxon>
        <taxon>Pterygota</taxon>
        <taxon>Neoptera</taxon>
        <taxon>Paraneoptera</taxon>
        <taxon>Hemiptera</taxon>
        <taxon>Heteroptera</taxon>
        <taxon>Panheteroptera</taxon>
        <taxon>Cimicomorpha</taxon>
        <taxon>Cimicidae</taxon>
        <taxon>Cimex</taxon>
    </lineage>
</organism>
<dbReference type="InterPro" id="IPR004254">
    <property type="entry name" value="AdipoR/HlyIII-related"/>
</dbReference>
<dbReference type="GeneID" id="106674143"/>
<feature type="binding site" evidence="7">
    <location>
        <position position="228"/>
    </location>
    <ligand>
        <name>Zn(2+)</name>
        <dbReference type="ChEBI" id="CHEBI:29105"/>
    </ligand>
</feature>
<dbReference type="Proteomes" id="UP000494040">
    <property type="component" value="Unassembled WGS sequence"/>
</dbReference>
<evidence type="ECO:0000256" key="3">
    <source>
        <dbReference type="ARBA" id="ARBA00022475"/>
    </source>
</evidence>
<dbReference type="KEGG" id="clec:106674143"/>
<dbReference type="Pfam" id="PF03006">
    <property type="entry name" value="HlyIII"/>
    <property type="match status" value="1"/>
</dbReference>